<comment type="caution">
    <text evidence="1">The sequence shown here is derived from an EMBL/GenBank/DDBJ whole genome shotgun (WGS) entry which is preliminary data.</text>
</comment>
<dbReference type="AlphaFoldDB" id="A0A401T1F3"/>
<reference evidence="1 2" key="1">
    <citation type="journal article" date="2018" name="Nat. Ecol. Evol.">
        <title>Shark genomes provide insights into elasmobranch evolution and the origin of vertebrates.</title>
        <authorList>
            <person name="Hara Y"/>
            <person name="Yamaguchi K"/>
            <person name="Onimaru K"/>
            <person name="Kadota M"/>
            <person name="Koyanagi M"/>
            <person name="Keeley SD"/>
            <person name="Tatsumi K"/>
            <person name="Tanaka K"/>
            <person name="Motone F"/>
            <person name="Kageyama Y"/>
            <person name="Nozu R"/>
            <person name="Adachi N"/>
            <person name="Nishimura O"/>
            <person name="Nakagawa R"/>
            <person name="Tanegashima C"/>
            <person name="Kiyatake I"/>
            <person name="Matsumoto R"/>
            <person name="Murakumo K"/>
            <person name="Nishida K"/>
            <person name="Terakita A"/>
            <person name="Kuratani S"/>
            <person name="Sato K"/>
            <person name="Hyodo S Kuraku.S."/>
        </authorList>
    </citation>
    <scope>NUCLEOTIDE SEQUENCE [LARGE SCALE GENOMIC DNA]</scope>
</reference>
<dbReference type="EMBL" id="BEZZ01000836">
    <property type="protein sequence ID" value="GCC36465.1"/>
    <property type="molecule type" value="Genomic_DNA"/>
</dbReference>
<dbReference type="Proteomes" id="UP000287033">
    <property type="component" value="Unassembled WGS sequence"/>
</dbReference>
<protein>
    <submittedName>
        <fullName evidence="1">Uncharacterized protein</fullName>
    </submittedName>
</protein>
<evidence type="ECO:0000313" key="1">
    <source>
        <dbReference type="EMBL" id="GCC36465.1"/>
    </source>
</evidence>
<name>A0A401T1F3_CHIPU</name>
<accession>A0A401T1F3</accession>
<evidence type="ECO:0000313" key="2">
    <source>
        <dbReference type="Proteomes" id="UP000287033"/>
    </source>
</evidence>
<gene>
    <name evidence="1" type="ORF">chiPu_0014959</name>
</gene>
<keyword evidence="2" id="KW-1185">Reference proteome</keyword>
<organism evidence="1 2">
    <name type="scientific">Chiloscyllium punctatum</name>
    <name type="common">Brownbanded bambooshark</name>
    <name type="synonym">Hemiscyllium punctatum</name>
    <dbReference type="NCBI Taxonomy" id="137246"/>
    <lineage>
        <taxon>Eukaryota</taxon>
        <taxon>Metazoa</taxon>
        <taxon>Chordata</taxon>
        <taxon>Craniata</taxon>
        <taxon>Vertebrata</taxon>
        <taxon>Chondrichthyes</taxon>
        <taxon>Elasmobranchii</taxon>
        <taxon>Galeomorphii</taxon>
        <taxon>Galeoidea</taxon>
        <taxon>Orectolobiformes</taxon>
        <taxon>Hemiscylliidae</taxon>
        <taxon>Chiloscyllium</taxon>
    </lineage>
</organism>
<proteinExistence type="predicted"/>
<sequence>MGSEEGDERDKSVTTGAVKCFIHTHTDRQTQCRATTAASTALRSNPPSHSAGSSLAFSLSECYRRAKRDLQPREETQIQEATFEFLCFLMRKPR</sequence>